<evidence type="ECO:0000259" key="4">
    <source>
        <dbReference type="Pfam" id="PF07833"/>
    </source>
</evidence>
<feature type="domain" description="Glycosyl hydrolase-like 10" evidence="3">
    <location>
        <begin position="154"/>
        <end position="466"/>
    </location>
</feature>
<dbReference type="InterPro" id="IPR052177">
    <property type="entry name" value="Divisome_Glycosyl_Hydrolase"/>
</dbReference>
<proteinExistence type="predicted"/>
<dbReference type="SUPFAM" id="SSF51445">
    <property type="entry name" value="(Trans)glycosidases"/>
    <property type="match status" value="1"/>
</dbReference>
<dbReference type="Pfam" id="PF07833">
    <property type="entry name" value="Cu_amine_oxidN1"/>
    <property type="match status" value="1"/>
</dbReference>
<reference evidence="5 6" key="1">
    <citation type="submission" date="2017-01" db="EMBL/GenBank/DDBJ databases">
        <title>Genome analysis of Paenibacillus selenitrireducens ES3-24.</title>
        <authorList>
            <person name="Xu D."/>
            <person name="Yao R."/>
            <person name="Zheng S."/>
        </authorList>
    </citation>
    <scope>NUCLEOTIDE SEQUENCE [LARGE SCALE GENOMIC DNA]</scope>
    <source>
        <strain evidence="5 6">ES3-24</strain>
    </source>
</reference>
<name>A0A1T2XN67_9BACL</name>
<evidence type="ECO:0000313" key="5">
    <source>
        <dbReference type="EMBL" id="OPA81319.1"/>
    </source>
</evidence>
<feature type="signal peptide" evidence="2">
    <location>
        <begin position="1"/>
        <end position="24"/>
    </location>
</feature>
<evidence type="ECO:0000259" key="3">
    <source>
        <dbReference type="Pfam" id="PF02638"/>
    </source>
</evidence>
<keyword evidence="1 2" id="KW-0732">Signal</keyword>
<evidence type="ECO:0000256" key="2">
    <source>
        <dbReference type="SAM" id="SignalP"/>
    </source>
</evidence>
<organism evidence="5 6">
    <name type="scientific">Paenibacillus selenitireducens</name>
    <dbReference type="NCBI Taxonomy" id="1324314"/>
    <lineage>
        <taxon>Bacteria</taxon>
        <taxon>Bacillati</taxon>
        <taxon>Bacillota</taxon>
        <taxon>Bacilli</taxon>
        <taxon>Bacillales</taxon>
        <taxon>Paenibacillaceae</taxon>
        <taxon>Paenibacillus</taxon>
    </lineage>
</organism>
<accession>A0A1T2XN67</accession>
<dbReference type="Gene3D" id="3.30.457.10">
    <property type="entry name" value="Copper amine oxidase-like, N-terminal domain"/>
    <property type="match status" value="1"/>
</dbReference>
<dbReference type="PANTHER" id="PTHR43405:SF1">
    <property type="entry name" value="GLYCOSYL HYDROLASE DIGH"/>
    <property type="match status" value="1"/>
</dbReference>
<dbReference type="SUPFAM" id="SSF55383">
    <property type="entry name" value="Copper amine oxidase, domain N"/>
    <property type="match status" value="1"/>
</dbReference>
<dbReference type="OrthoDB" id="9794671at2"/>
<dbReference type="Pfam" id="PF02638">
    <property type="entry name" value="GHL10"/>
    <property type="match status" value="1"/>
</dbReference>
<evidence type="ECO:0000256" key="1">
    <source>
        <dbReference type="ARBA" id="ARBA00022729"/>
    </source>
</evidence>
<evidence type="ECO:0008006" key="7">
    <source>
        <dbReference type="Google" id="ProtNLM"/>
    </source>
</evidence>
<dbReference type="PANTHER" id="PTHR43405">
    <property type="entry name" value="GLYCOSYL HYDROLASE DIGH"/>
    <property type="match status" value="1"/>
</dbReference>
<dbReference type="STRING" id="1324314.BVG16_03110"/>
<feature type="chain" id="PRO_5010534783" description="Glycosyl hydrolase-like 10 domain-containing protein" evidence="2">
    <location>
        <begin position="25"/>
        <end position="518"/>
    </location>
</feature>
<keyword evidence="6" id="KW-1185">Reference proteome</keyword>
<evidence type="ECO:0000313" key="6">
    <source>
        <dbReference type="Proteomes" id="UP000190188"/>
    </source>
</evidence>
<feature type="domain" description="Copper amine oxidase-like N-terminal" evidence="4">
    <location>
        <begin position="35"/>
        <end position="140"/>
    </location>
</feature>
<sequence length="518" mass="58566">MKFSRLMLVVMVFFCIAPSFSAFAAGKEKEIQLFLNDRRIVTDVPPYLTPGTNITMVPLRVISESLGANVDWKNRVVTIYQNNNVLVLQENSKTVTVNGAQVQLDEPASMRNSRVLVPLRFVAENLGVTVDWNGTARTISLTSEQDTYPKEENELRGAWVSTVYNLDWPSKSGLSKEQQQAEFTKLLDDLKTTGMNAVFVQVRAASDAFYPSKLVPWSKYLTGTQGQDPGYDPLAFMIQEAHARGMEFHAWFNPFRVSVDDKLQNLSSDNPAIQHPDWVVKHQGKLMFDPGIPEVRAHIISAIMEVVNQYDIDGVHLDDYFYPYGQNVEPFADDQTYATYNQGNFNNKGDWRRDNVNQFVRELGVQIHQAKSHVEYGISPFGVWRNVKLDPTGSATTAGVNSYDDLYADARAWIQNGWIDYIAPQVYWNVNTKAAPYDKVVDWWVHETRGTSVKLYIGQAAYKLGTTEAGWGTADTIINQLDYNQQSGQVTGSIFFRAQTLQKNVLGIADRLQAYYSR</sequence>
<comment type="caution">
    <text evidence="5">The sequence shown here is derived from an EMBL/GenBank/DDBJ whole genome shotgun (WGS) entry which is preliminary data.</text>
</comment>
<dbReference type="Gene3D" id="3.20.20.80">
    <property type="entry name" value="Glycosidases"/>
    <property type="match status" value="1"/>
</dbReference>
<dbReference type="Proteomes" id="UP000190188">
    <property type="component" value="Unassembled WGS sequence"/>
</dbReference>
<dbReference type="InterPro" id="IPR003790">
    <property type="entry name" value="GHL10"/>
</dbReference>
<dbReference type="InterPro" id="IPR036582">
    <property type="entry name" value="Mao_N_sf"/>
</dbReference>
<dbReference type="AlphaFoldDB" id="A0A1T2XN67"/>
<dbReference type="EMBL" id="MSZX01000001">
    <property type="protein sequence ID" value="OPA81319.1"/>
    <property type="molecule type" value="Genomic_DNA"/>
</dbReference>
<dbReference type="InterPro" id="IPR017853">
    <property type="entry name" value="GH"/>
</dbReference>
<protein>
    <recommendedName>
        <fullName evidence="7">Glycosyl hydrolase-like 10 domain-containing protein</fullName>
    </recommendedName>
</protein>
<dbReference type="RefSeq" id="WP_078497050.1">
    <property type="nucleotide sequence ID" value="NZ_MSZX01000001.1"/>
</dbReference>
<gene>
    <name evidence="5" type="ORF">BVG16_03110</name>
</gene>
<dbReference type="InterPro" id="IPR012854">
    <property type="entry name" value="Cu_amine_oxidase-like_N"/>
</dbReference>